<proteinExistence type="predicted"/>
<name>A0ABU9PP73_9BURK</name>
<dbReference type="RefSeq" id="WP_342827706.1">
    <property type="nucleotide sequence ID" value="NZ_JBANDC010000001.1"/>
</dbReference>
<dbReference type="EMBL" id="JBANDC010000001">
    <property type="protein sequence ID" value="MEM4985797.1"/>
    <property type="molecule type" value="Genomic_DNA"/>
</dbReference>
<accession>A0ABU9PP73</accession>
<dbReference type="Proteomes" id="UP001495910">
    <property type="component" value="Unassembled WGS sequence"/>
</dbReference>
<dbReference type="Gene3D" id="1.10.10.1320">
    <property type="entry name" value="Anti-sigma factor, zinc-finger domain"/>
    <property type="match status" value="1"/>
</dbReference>
<dbReference type="InterPro" id="IPR041916">
    <property type="entry name" value="Anti_sigma_zinc_sf"/>
</dbReference>
<dbReference type="Pfam" id="PF13490">
    <property type="entry name" value="zf-HC2"/>
    <property type="match status" value="1"/>
</dbReference>
<evidence type="ECO:0000313" key="3">
    <source>
        <dbReference type="Proteomes" id="UP001495910"/>
    </source>
</evidence>
<keyword evidence="3" id="KW-1185">Reference proteome</keyword>
<protein>
    <submittedName>
        <fullName evidence="2">Zf-HC2 domain-containing protein</fullName>
    </submittedName>
</protein>
<feature type="domain" description="Putative zinc-finger" evidence="1">
    <location>
        <begin position="14"/>
        <end position="45"/>
    </location>
</feature>
<dbReference type="InterPro" id="IPR027383">
    <property type="entry name" value="Znf_put"/>
</dbReference>
<evidence type="ECO:0000259" key="1">
    <source>
        <dbReference type="Pfam" id="PF13490"/>
    </source>
</evidence>
<comment type="caution">
    <text evidence="2">The sequence shown here is derived from an EMBL/GenBank/DDBJ whole genome shotgun (WGS) entry which is preliminary data.</text>
</comment>
<gene>
    <name evidence="2" type="ORF">V8G57_00205</name>
</gene>
<evidence type="ECO:0000313" key="2">
    <source>
        <dbReference type="EMBL" id="MEM4985797.1"/>
    </source>
</evidence>
<organism evidence="2 3">
    <name type="scientific">Collimonas rhizosphaerae</name>
    <dbReference type="NCBI Taxonomy" id="3126357"/>
    <lineage>
        <taxon>Bacteria</taxon>
        <taxon>Pseudomonadati</taxon>
        <taxon>Pseudomonadota</taxon>
        <taxon>Betaproteobacteria</taxon>
        <taxon>Burkholderiales</taxon>
        <taxon>Oxalobacteraceae</taxon>
        <taxon>Collimonas</taxon>
    </lineage>
</organism>
<reference evidence="2 3" key="1">
    <citation type="submission" date="2024-02" db="EMBL/GenBank/DDBJ databases">
        <title>Draft genome sequence of Collimonas sp. strain H4R21, an effective mineral-weathering bacterial strain isolated from the beech rhizosphere.</title>
        <authorList>
            <person name="Morin E."/>
            <person name="Uroz S."/>
            <person name="Leveau J.H.J."/>
            <person name="Kumar R."/>
            <person name="Rey M.W."/>
            <person name="Pham J."/>
        </authorList>
    </citation>
    <scope>NUCLEOTIDE SEQUENCE [LARGE SCALE GENOMIC DNA]</scope>
    <source>
        <strain evidence="2 3">H4R21</strain>
    </source>
</reference>
<sequence>MSDSTDVNACHGKVLELLPWVINGRASAEERSMVEMHLRECEDCRTEYQFQRALFTKMRNGRVPEPDAARGLERLWERIDQAARDAVPGLPR</sequence>